<gene>
    <name evidence="2" type="ORF">BGAL_0359g00110</name>
</gene>
<evidence type="ECO:0000313" key="2">
    <source>
        <dbReference type="EMBL" id="THV46798.1"/>
    </source>
</evidence>
<name>A0A4S8QPG2_9HELO</name>
<feature type="compositionally biased region" description="Basic residues" evidence="1">
    <location>
        <begin position="61"/>
        <end position="70"/>
    </location>
</feature>
<feature type="compositionally biased region" description="Basic and acidic residues" evidence="1">
    <location>
        <begin position="241"/>
        <end position="258"/>
    </location>
</feature>
<protein>
    <submittedName>
        <fullName evidence="2">Uncharacterized protein</fullName>
    </submittedName>
</protein>
<feature type="compositionally biased region" description="Basic and acidic residues" evidence="1">
    <location>
        <begin position="296"/>
        <end position="306"/>
    </location>
</feature>
<dbReference type="AlphaFoldDB" id="A0A4S8QPG2"/>
<comment type="caution">
    <text evidence="2">The sequence shown here is derived from an EMBL/GenBank/DDBJ whole genome shotgun (WGS) entry which is preliminary data.</text>
</comment>
<proteinExistence type="predicted"/>
<sequence length="326" mass="36661">MPGFFGRSKDKPAKGPATDRPKQERRTHSDYVKDESSHRPSLFTARTWHTSSTGESSPKPPKSKKNHGRVRSFFSNSDSSDDGDGLEFQCQGEVSKNHVGDGGSSSRDSTSLKPVKRRVSTRSPSTVKSKIPSSRSTSQHSPVPRKTTSSDAIPTKSPYTKLSATSHTNPRSRRDVYDPRDRIEDSGTVSDPEYHRGRDGRNSSRDRVKVKPPSDGINFHNGDRNGKTKPNYHPPGALTDRSYHQDKEERKPSHDKNYGYDSSRNGHKPSSRRRENPDTSASKTAGDKIGYVTRVPLDDHEPHSYEVQDYRKFNSVNLNRQYRARV</sequence>
<reference evidence="2 3" key="1">
    <citation type="submission" date="2017-12" db="EMBL/GenBank/DDBJ databases">
        <title>Comparative genomics of Botrytis spp.</title>
        <authorList>
            <person name="Valero-Jimenez C.A."/>
            <person name="Tapia P."/>
            <person name="Veloso J."/>
            <person name="Silva-Moreno E."/>
            <person name="Staats M."/>
            <person name="Valdes J.H."/>
            <person name="Van Kan J.A.L."/>
        </authorList>
    </citation>
    <scope>NUCLEOTIDE SEQUENCE [LARGE SCALE GENOMIC DNA]</scope>
    <source>
        <strain evidence="2 3">MUCL435</strain>
    </source>
</reference>
<dbReference type="EMBL" id="PQXL01000359">
    <property type="protein sequence ID" value="THV46798.1"/>
    <property type="molecule type" value="Genomic_DNA"/>
</dbReference>
<dbReference type="OrthoDB" id="3559415at2759"/>
<feature type="compositionally biased region" description="Basic and acidic residues" evidence="1">
    <location>
        <begin position="192"/>
        <end position="209"/>
    </location>
</feature>
<evidence type="ECO:0000313" key="3">
    <source>
        <dbReference type="Proteomes" id="UP000308671"/>
    </source>
</evidence>
<feature type="compositionally biased region" description="Basic and acidic residues" evidence="1">
    <location>
        <begin position="7"/>
        <end position="38"/>
    </location>
</feature>
<feature type="region of interest" description="Disordered" evidence="1">
    <location>
        <begin position="1"/>
        <end position="306"/>
    </location>
</feature>
<evidence type="ECO:0000256" key="1">
    <source>
        <dbReference type="SAM" id="MobiDB-lite"/>
    </source>
</evidence>
<keyword evidence="3" id="KW-1185">Reference proteome</keyword>
<organism evidence="2 3">
    <name type="scientific">Botrytis galanthina</name>
    <dbReference type="NCBI Taxonomy" id="278940"/>
    <lineage>
        <taxon>Eukaryota</taxon>
        <taxon>Fungi</taxon>
        <taxon>Dikarya</taxon>
        <taxon>Ascomycota</taxon>
        <taxon>Pezizomycotina</taxon>
        <taxon>Leotiomycetes</taxon>
        <taxon>Helotiales</taxon>
        <taxon>Sclerotiniaceae</taxon>
        <taxon>Botrytis</taxon>
    </lineage>
</organism>
<accession>A0A4S8QPG2</accession>
<feature type="compositionally biased region" description="Basic and acidic residues" evidence="1">
    <location>
        <begin position="172"/>
        <end position="185"/>
    </location>
</feature>
<feature type="compositionally biased region" description="Polar residues" evidence="1">
    <location>
        <begin position="121"/>
        <end position="169"/>
    </location>
</feature>
<dbReference type="Proteomes" id="UP000308671">
    <property type="component" value="Unassembled WGS sequence"/>
</dbReference>